<dbReference type="InterPro" id="IPR011856">
    <property type="entry name" value="tRNA_endonuc-like_dom_sf"/>
</dbReference>
<feature type="domain" description="Restriction endonuclease type IV Mrr" evidence="2">
    <location>
        <begin position="160"/>
        <end position="271"/>
    </location>
</feature>
<evidence type="ECO:0000259" key="2">
    <source>
        <dbReference type="Pfam" id="PF04471"/>
    </source>
</evidence>
<comment type="caution">
    <text evidence="3">The sequence shown here is derived from an EMBL/GenBank/DDBJ whole genome shotgun (WGS) entry which is preliminary data.</text>
</comment>
<keyword evidence="3" id="KW-0540">Nuclease</keyword>
<dbReference type="InterPro" id="IPR007560">
    <property type="entry name" value="Restrct_endonuc_IV_Mrr"/>
</dbReference>
<gene>
    <name evidence="3" type="ORF">STHAL_22265</name>
</gene>
<dbReference type="RefSeq" id="WP_228870959.1">
    <property type="nucleotide sequence ID" value="NZ_JAHUVW010000001.1"/>
</dbReference>
<dbReference type="Pfam" id="PF04471">
    <property type="entry name" value="Mrr_cat"/>
    <property type="match status" value="1"/>
</dbReference>
<dbReference type="InterPro" id="IPR052906">
    <property type="entry name" value="Type_IV_Methyl-Rstrct_Enzyme"/>
</dbReference>
<keyword evidence="1" id="KW-0472">Membrane</keyword>
<dbReference type="SUPFAM" id="SSF52980">
    <property type="entry name" value="Restriction endonuclease-like"/>
    <property type="match status" value="1"/>
</dbReference>
<name>A0ABS6TVI8_STRHA</name>
<keyword evidence="3" id="KW-0378">Hydrolase</keyword>
<keyword evidence="4" id="KW-1185">Reference proteome</keyword>
<dbReference type="GO" id="GO:0004519">
    <property type="term" value="F:endonuclease activity"/>
    <property type="evidence" value="ECO:0007669"/>
    <property type="project" value="UniProtKB-KW"/>
</dbReference>
<dbReference type="Proteomes" id="UP000735541">
    <property type="component" value="Unassembled WGS sequence"/>
</dbReference>
<dbReference type="EMBL" id="JAHUVW010000001">
    <property type="protein sequence ID" value="MBV7672176.1"/>
    <property type="molecule type" value="Genomic_DNA"/>
</dbReference>
<evidence type="ECO:0000256" key="1">
    <source>
        <dbReference type="SAM" id="Phobius"/>
    </source>
</evidence>
<dbReference type="Gene3D" id="3.40.1350.10">
    <property type="match status" value="1"/>
</dbReference>
<protein>
    <submittedName>
        <fullName evidence="3">Restriction endonuclease</fullName>
    </submittedName>
</protein>
<accession>A0ABS6TVI8</accession>
<feature type="transmembrane region" description="Helical" evidence="1">
    <location>
        <begin position="52"/>
        <end position="69"/>
    </location>
</feature>
<dbReference type="PANTHER" id="PTHR30015">
    <property type="entry name" value="MRR RESTRICTION SYSTEM PROTEIN"/>
    <property type="match status" value="1"/>
</dbReference>
<keyword evidence="3" id="KW-0255">Endonuclease</keyword>
<keyword evidence="1" id="KW-0812">Transmembrane</keyword>
<reference evidence="3 4" key="1">
    <citation type="submission" date="2021-07" db="EMBL/GenBank/DDBJ databases">
        <title>Sequencing Streptomyces halstedii LGO-A4 genome an citrus endophytic actinomycete.</title>
        <authorList>
            <person name="Samborskyy M."/>
            <person name="Scott N."/>
            <person name="Deglau R."/>
            <person name="Dickens S."/>
            <person name="Oliveira L.G."/>
        </authorList>
    </citation>
    <scope>NUCLEOTIDE SEQUENCE [LARGE SCALE GENOMIC DNA]</scope>
    <source>
        <strain evidence="3 4">LGO-A4</strain>
    </source>
</reference>
<sequence length="291" mass="29773">MPVQVRRRVRGSRRATFDLRRTALGFVLLAVLVCGVGLTLRVGLASAGRHPVAAALLALALVAGAMAFLRRRRNRRAAARGAAAAVETAYEVVDAALAEAAPPEGEAAAAYEAAPAAYGSGLTGDEPTVALADEPAGPVGGPAAPEPVGQLAPEPADWVAMDPYAFEEAVAALCRRDGCRDVEVVGGAGDLGADVTATTPDGRRLVVQCKRYTDGNKVGSQDLQRFGGTCYAVHQAGAAVVVTTSTFTEPALEYAGRCGIVCLDLAGLTAWSEDGAPLPWHTGAAVLSVEG</sequence>
<organism evidence="3 4">
    <name type="scientific">Streptomyces halstedii</name>
    <dbReference type="NCBI Taxonomy" id="1944"/>
    <lineage>
        <taxon>Bacteria</taxon>
        <taxon>Bacillati</taxon>
        <taxon>Actinomycetota</taxon>
        <taxon>Actinomycetes</taxon>
        <taxon>Kitasatosporales</taxon>
        <taxon>Streptomycetaceae</taxon>
        <taxon>Streptomyces</taxon>
    </lineage>
</organism>
<keyword evidence="1" id="KW-1133">Transmembrane helix</keyword>
<dbReference type="PANTHER" id="PTHR30015:SF6">
    <property type="entry name" value="SLL1429 PROTEIN"/>
    <property type="match status" value="1"/>
</dbReference>
<evidence type="ECO:0000313" key="4">
    <source>
        <dbReference type="Proteomes" id="UP000735541"/>
    </source>
</evidence>
<feature type="transmembrane region" description="Helical" evidence="1">
    <location>
        <begin position="21"/>
        <end position="40"/>
    </location>
</feature>
<proteinExistence type="predicted"/>
<dbReference type="InterPro" id="IPR011335">
    <property type="entry name" value="Restrct_endonuc-II-like"/>
</dbReference>
<evidence type="ECO:0000313" key="3">
    <source>
        <dbReference type="EMBL" id="MBV7672176.1"/>
    </source>
</evidence>